<sequence>MQASKKRKFHLVDDDQYPPGSENVGDGDFIDGQDDLPGSGDAGAGDFIDDQDDPAGGGNVDDQDLISHLPDAVLGSIISLLPTKDGARTQAISRRWRPLWSSAPLNLVADRKFMMTDERSIGMIEKILSEHPGPGRRFSLGYSARHSFNRVKRWLNSKALDNLQELELTYDLWLAQKLPSSMCRFAPTLRVAKFGGCHFPDLIVQLSLKFPCLKQLTLDRVTISKDAFQSMLSGCSALESLELKSIFGFPRLCISSQTLKSIGFCTGKSTESVLAQELVIEDTPCLERFLQLDPMYARVTIRVISAPKLKILGVISEFITELHFGTTVFKKMIAVCLTTKIHTMRVLVLDSDGPNLDTVVNFLKCFPCLESLYVIFRSSILSYRDMDNDREYYPLDPIECLELHLKTVMLKNYDGSKSASTNFTKFFVLNAKVLKEMKITLRYHRQDNWFARQRGLLQIRNRASKDAQIELKCGATDYFTDNRHTHSSMADPFDGMPSRGCSKCSCGPF</sequence>
<name>A0ACD5TT17_AVESA</name>
<organism evidence="1 2">
    <name type="scientific">Avena sativa</name>
    <name type="common">Oat</name>
    <dbReference type="NCBI Taxonomy" id="4498"/>
    <lineage>
        <taxon>Eukaryota</taxon>
        <taxon>Viridiplantae</taxon>
        <taxon>Streptophyta</taxon>
        <taxon>Embryophyta</taxon>
        <taxon>Tracheophyta</taxon>
        <taxon>Spermatophyta</taxon>
        <taxon>Magnoliopsida</taxon>
        <taxon>Liliopsida</taxon>
        <taxon>Poales</taxon>
        <taxon>Poaceae</taxon>
        <taxon>BOP clade</taxon>
        <taxon>Pooideae</taxon>
        <taxon>Poodae</taxon>
        <taxon>Poeae</taxon>
        <taxon>Poeae Chloroplast Group 1 (Aveneae type)</taxon>
        <taxon>Aveninae</taxon>
        <taxon>Avena</taxon>
    </lineage>
</organism>
<accession>A0ACD5TT17</accession>
<proteinExistence type="predicted"/>
<keyword evidence="2" id="KW-1185">Reference proteome</keyword>
<protein>
    <submittedName>
        <fullName evidence="1">Uncharacterized protein</fullName>
    </submittedName>
</protein>
<reference evidence="1" key="2">
    <citation type="submission" date="2025-09" db="UniProtKB">
        <authorList>
            <consortium name="EnsemblPlants"/>
        </authorList>
    </citation>
    <scope>IDENTIFICATION</scope>
</reference>
<evidence type="ECO:0000313" key="1">
    <source>
        <dbReference type="EnsemblPlants" id="AVESA.00010b.r2.1DG0120560.1.CDS"/>
    </source>
</evidence>
<dbReference type="EnsemblPlants" id="AVESA.00010b.r2.1DG0120560.1">
    <property type="protein sequence ID" value="AVESA.00010b.r2.1DG0120560.1.CDS"/>
    <property type="gene ID" value="AVESA.00010b.r2.1DG0120560"/>
</dbReference>
<reference evidence="1" key="1">
    <citation type="submission" date="2021-05" db="EMBL/GenBank/DDBJ databases">
        <authorList>
            <person name="Scholz U."/>
            <person name="Mascher M."/>
            <person name="Fiebig A."/>
        </authorList>
    </citation>
    <scope>NUCLEOTIDE SEQUENCE [LARGE SCALE GENOMIC DNA]</scope>
</reference>
<evidence type="ECO:0000313" key="2">
    <source>
        <dbReference type="Proteomes" id="UP001732700"/>
    </source>
</evidence>
<dbReference type="Proteomes" id="UP001732700">
    <property type="component" value="Chromosome 1D"/>
</dbReference>